<dbReference type="Proteomes" id="UP000318447">
    <property type="component" value="Unassembled WGS sequence"/>
</dbReference>
<dbReference type="VEuPathDB" id="TriTrypDB:LdBPK_030970.1"/>
<proteinExistence type="inferred from homology"/>
<feature type="region of interest" description="Disordered" evidence="6">
    <location>
        <begin position="585"/>
        <end position="605"/>
    </location>
</feature>
<comment type="similarity">
    <text evidence="2 5">Belongs to the CDP-alcohol phosphatidyltransferase class-I family.</text>
</comment>
<keyword evidence="3 5" id="KW-0808">Transferase</keyword>
<dbReference type="GO" id="GO:0016780">
    <property type="term" value="F:phosphotransferase activity, for other substituted phosphate groups"/>
    <property type="evidence" value="ECO:0007669"/>
    <property type="project" value="InterPro"/>
</dbReference>
<feature type="transmembrane region" description="Helical" evidence="7">
    <location>
        <begin position="540"/>
        <end position="561"/>
    </location>
</feature>
<dbReference type="InterPro" id="IPR048254">
    <property type="entry name" value="CDP_ALCOHOL_P_TRANSF_CS"/>
</dbReference>
<evidence type="ECO:0000256" key="1">
    <source>
        <dbReference type="ARBA" id="ARBA00004370"/>
    </source>
</evidence>
<evidence type="ECO:0000256" key="7">
    <source>
        <dbReference type="SAM" id="Phobius"/>
    </source>
</evidence>
<dbReference type="GO" id="GO:0016020">
    <property type="term" value="C:membrane"/>
    <property type="evidence" value="ECO:0007669"/>
    <property type="project" value="UniProtKB-SubCell"/>
</dbReference>
<comment type="caution">
    <text evidence="8">The sequence shown here is derived from an EMBL/GenBank/DDBJ whole genome shotgun (WGS) entry which is preliminary data.</text>
</comment>
<gene>
    <name evidence="8" type="ORF">CGC21_30130</name>
</gene>
<evidence type="ECO:0000256" key="3">
    <source>
        <dbReference type="ARBA" id="ARBA00022679"/>
    </source>
</evidence>
<evidence type="ECO:0000313" key="8">
    <source>
        <dbReference type="EMBL" id="TPP45048.1"/>
    </source>
</evidence>
<dbReference type="VEuPathDB" id="TriTrypDB:LDHU3_03.0900"/>
<dbReference type="AlphaFoldDB" id="A0A504XB64"/>
<protein>
    <submittedName>
        <fullName evidence="8">CDP-alcohol phosphatidyltransferase family protein</fullName>
    </submittedName>
</protein>
<dbReference type="EMBL" id="RHLC01000043">
    <property type="protein sequence ID" value="TPP45048.1"/>
    <property type="molecule type" value="Genomic_DNA"/>
</dbReference>
<dbReference type="PANTHER" id="PTHR10414:SF37">
    <property type="entry name" value="BB IN A BOXCAR, ISOFORM C"/>
    <property type="match status" value="1"/>
</dbReference>
<feature type="compositionally biased region" description="Basic and acidic residues" evidence="6">
    <location>
        <begin position="9"/>
        <end position="34"/>
    </location>
</feature>
<name>A0A504XB64_LEIDO</name>
<comment type="subcellular location">
    <subcellularLocation>
        <location evidence="1">Membrane</location>
    </subcellularLocation>
</comment>
<dbReference type="Pfam" id="PF01066">
    <property type="entry name" value="CDP-OH_P_transf"/>
    <property type="match status" value="1"/>
</dbReference>
<dbReference type="Gene3D" id="1.20.120.1760">
    <property type="match status" value="1"/>
</dbReference>
<feature type="region of interest" description="Disordered" evidence="6">
    <location>
        <begin position="1"/>
        <end position="67"/>
    </location>
</feature>
<evidence type="ECO:0000256" key="6">
    <source>
        <dbReference type="SAM" id="MobiDB-lite"/>
    </source>
</evidence>
<accession>A0A504XB64</accession>
<dbReference type="VEuPathDB" id="TriTrypDB:LdCL_030013300"/>
<keyword evidence="7" id="KW-1133">Transmembrane helix</keyword>
<dbReference type="GO" id="GO:0008654">
    <property type="term" value="P:phospholipid biosynthetic process"/>
    <property type="evidence" value="ECO:0007669"/>
    <property type="project" value="InterPro"/>
</dbReference>
<dbReference type="InterPro" id="IPR000462">
    <property type="entry name" value="CDP-OH_P_trans"/>
</dbReference>
<evidence type="ECO:0000256" key="2">
    <source>
        <dbReference type="ARBA" id="ARBA00010441"/>
    </source>
</evidence>
<evidence type="ECO:0000313" key="9">
    <source>
        <dbReference type="Proteomes" id="UP000318447"/>
    </source>
</evidence>
<dbReference type="PANTHER" id="PTHR10414">
    <property type="entry name" value="ETHANOLAMINEPHOSPHOTRANSFERASE"/>
    <property type="match status" value="1"/>
</dbReference>
<feature type="transmembrane region" description="Helical" evidence="7">
    <location>
        <begin position="508"/>
        <end position="528"/>
    </location>
</feature>
<sequence>MQHCSIIPGHRDPPEQPSDKQQSDADHGDEDRAEALPTAVGAPATLTVCHGESGSNHKPRKNVPMAPDAHPRAVEELCELSTHQWQVAASAFAGRVTLNAYRAVVAASPMAAPNLPRKGARHVQSHQYAGSPKATHAVVAAPSPLTRTMFSYLPADAKEKLALYVYRSEDRSYLYNHMWRPLCRKVVDYLPVWLAPNIITVAALAFVGTTHGLLAYYMPKLTVSGEHYLTRSETGTTPLQLLLDNLDGHQARRTGTSSPLGMLMDHGCDAVNCIIGALSVATAVSAGPSWKTWLIVLNTEYYRGVLVLPVINGPNEGILIAIGVYLWTAWVGGPQWWYKNAIEVPSRWLPQVLRQPAPQAAVDIEAMVLRTVCPYLTWHEEDADGFAILPFLFNLNCTAAYRADPPHPTRILLAGNPLTAQHGEDVLGRVWSGHSVLQRAVLRLYGSGKPVLSVRYNTLAVALMTVGAAVTSAGNVYQVYRAIRRTPAAELEKFGGRRFSIRFPFLHALSRLVPLVVVTFTASAWLLTSNDDIFRRHPRIFCWTVGLLYTKLAIHLMLAHLCSAEFLPFRRTLAPWTALPYTVSGSATRSDAWPSRGAGSAASSDTHSDYAYNLDEELALYELFALSTVTFAHLAWSVVRETAALLQVPIFTVPREKQKALRAAMEATRPAKATATLAASPGKLRKGK</sequence>
<organism evidence="8 9">
    <name type="scientific">Leishmania donovani</name>
    <dbReference type="NCBI Taxonomy" id="5661"/>
    <lineage>
        <taxon>Eukaryota</taxon>
        <taxon>Discoba</taxon>
        <taxon>Euglenozoa</taxon>
        <taxon>Kinetoplastea</taxon>
        <taxon>Metakinetoplastina</taxon>
        <taxon>Trypanosomatida</taxon>
        <taxon>Trypanosomatidae</taxon>
        <taxon>Leishmaniinae</taxon>
        <taxon>Leishmania</taxon>
    </lineage>
</organism>
<keyword evidence="7" id="KW-0812">Transmembrane</keyword>
<reference evidence="9" key="1">
    <citation type="submission" date="2019-02" db="EMBL/GenBank/DDBJ databases">
        <title>FDA dAtabase for Regulatory Grade micrObial Sequences (FDA-ARGOS): Supporting development and validation of Infectious Disease Dx tests.</title>
        <authorList>
            <person name="Duncan R."/>
            <person name="Fisher C."/>
            <person name="Tallon L."/>
            <person name="Sadzewicz L."/>
            <person name="Sengamalay N."/>
            <person name="Ott S."/>
            <person name="Godinez A."/>
            <person name="Nagaraj S."/>
            <person name="Vavikolanu K."/>
            <person name="Nadendla S."/>
            <person name="Aluvathingal J."/>
            <person name="Sichtig H."/>
        </authorList>
    </citation>
    <scope>NUCLEOTIDE SEQUENCE [LARGE SCALE GENOMIC DNA]</scope>
    <source>
        <strain evidence="9">FDAARGOS_361</strain>
    </source>
</reference>
<evidence type="ECO:0000256" key="5">
    <source>
        <dbReference type="RuleBase" id="RU003750"/>
    </source>
</evidence>
<dbReference type="InterPro" id="IPR014472">
    <property type="entry name" value="CHOPT"/>
</dbReference>
<dbReference type="PROSITE" id="PS00379">
    <property type="entry name" value="CDP_ALCOHOL_P_TRANSF"/>
    <property type="match status" value="1"/>
</dbReference>
<dbReference type="InterPro" id="IPR043130">
    <property type="entry name" value="CDP-OH_PTrfase_TM_dom"/>
</dbReference>
<keyword evidence="4 7" id="KW-0472">Membrane</keyword>
<evidence type="ECO:0000256" key="4">
    <source>
        <dbReference type="ARBA" id="ARBA00023136"/>
    </source>
</evidence>